<dbReference type="PRINTS" id="PR00111">
    <property type="entry name" value="ABHYDROLASE"/>
</dbReference>
<dbReference type="AlphaFoldDB" id="A0A7Z9E5D7"/>
<evidence type="ECO:0000313" key="4">
    <source>
        <dbReference type="EMBL" id="VXD24650.1"/>
    </source>
</evidence>
<sequence>MLEFTARYDFIDCPTPEEHRMAYWEWGDPNNREVLICVHGLTLNGRSFERLATVLSSHYRVICPDLVGRGNSDWLTEPKYYVWPTYFADLVYFLQQLNLHQVDWLGTSLGGVMGMFMAAEFPQQIKKLVLNDVGAFLSQKSLEKIANYLLFSPKEFSNLELAENNLRSIYAGFGDLTDEQWKQLLNISIVPDSDAGYRWHYDPQLAAPFAEQNGITSKDIELWDTWSKVTCPTLLIHGENSELLLPETIEKMQLDHSNLEVVHLPNIGHAPALMAEDQILRVQNWLLNF</sequence>
<organism evidence="4 5">
    <name type="scientific">Planktothrix serta PCC 8927</name>
    <dbReference type="NCBI Taxonomy" id="671068"/>
    <lineage>
        <taxon>Bacteria</taxon>
        <taxon>Bacillati</taxon>
        <taxon>Cyanobacteriota</taxon>
        <taxon>Cyanophyceae</taxon>
        <taxon>Oscillatoriophycideae</taxon>
        <taxon>Oscillatoriales</taxon>
        <taxon>Microcoleaceae</taxon>
        <taxon>Planktothrix</taxon>
    </lineage>
</organism>
<dbReference type="GO" id="GO:0016746">
    <property type="term" value="F:acyltransferase activity"/>
    <property type="evidence" value="ECO:0007669"/>
    <property type="project" value="UniProtKB-KW"/>
</dbReference>
<evidence type="ECO:0000259" key="3">
    <source>
        <dbReference type="Pfam" id="PF00561"/>
    </source>
</evidence>
<protein>
    <submittedName>
        <fullName evidence="4">Hydrolase or acyltransferase of alpha/beta superfamily</fullName>
    </submittedName>
</protein>
<dbReference type="PANTHER" id="PTHR43798">
    <property type="entry name" value="MONOACYLGLYCEROL LIPASE"/>
    <property type="match status" value="1"/>
</dbReference>
<dbReference type="InterPro" id="IPR000073">
    <property type="entry name" value="AB_hydrolase_1"/>
</dbReference>
<accession>A0A7Z9E5D7</accession>
<dbReference type="SUPFAM" id="SSF53474">
    <property type="entry name" value="alpha/beta-Hydrolases"/>
    <property type="match status" value="1"/>
</dbReference>
<dbReference type="InterPro" id="IPR050266">
    <property type="entry name" value="AB_hydrolase_sf"/>
</dbReference>
<evidence type="ECO:0000313" key="5">
    <source>
        <dbReference type="Proteomes" id="UP000184550"/>
    </source>
</evidence>
<dbReference type="InterPro" id="IPR029058">
    <property type="entry name" value="AB_hydrolase_fold"/>
</dbReference>
<evidence type="ECO:0000256" key="2">
    <source>
        <dbReference type="ARBA" id="ARBA00022801"/>
    </source>
</evidence>
<dbReference type="EMBL" id="CZCU02000161">
    <property type="protein sequence ID" value="VXD24650.1"/>
    <property type="molecule type" value="Genomic_DNA"/>
</dbReference>
<dbReference type="Gene3D" id="3.40.50.1820">
    <property type="entry name" value="alpha/beta hydrolase"/>
    <property type="match status" value="1"/>
</dbReference>
<dbReference type="GO" id="GO:0016787">
    <property type="term" value="F:hydrolase activity"/>
    <property type="evidence" value="ECO:0007669"/>
    <property type="project" value="UniProtKB-KW"/>
</dbReference>
<name>A0A7Z9E5D7_9CYAN</name>
<keyword evidence="4" id="KW-0012">Acyltransferase</keyword>
<evidence type="ECO:0000256" key="1">
    <source>
        <dbReference type="ARBA" id="ARBA00008645"/>
    </source>
</evidence>
<dbReference type="Pfam" id="PF00561">
    <property type="entry name" value="Abhydrolase_1"/>
    <property type="match status" value="1"/>
</dbReference>
<keyword evidence="5" id="KW-1185">Reference proteome</keyword>
<keyword evidence="2 4" id="KW-0378">Hydrolase</keyword>
<gene>
    <name evidence="4" type="ORF">PL8927_830043</name>
</gene>
<comment type="caution">
    <text evidence="4">The sequence shown here is derived from an EMBL/GenBank/DDBJ whole genome shotgun (WGS) entry which is preliminary data.</text>
</comment>
<comment type="similarity">
    <text evidence="1">Belongs to the AB hydrolase superfamily.</text>
</comment>
<feature type="domain" description="AB hydrolase-1" evidence="3">
    <location>
        <begin position="34"/>
        <end position="270"/>
    </location>
</feature>
<dbReference type="PANTHER" id="PTHR43798:SF14">
    <property type="entry name" value="SERINE HYDROLASE-LIKE PROTEIN DDB_G0286239"/>
    <property type="match status" value="1"/>
</dbReference>
<dbReference type="OrthoDB" id="252464at2"/>
<dbReference type="RefSeq" id="WP_083626026.1">
    <property type="nucleotide sequence ID" value="NZ_LR734883.1"/>
</dbReference>
<dbReference type="GO" id="GO:0016020">
    <property type="term" value="C:membrane"/>
    <property type="evidence" value="ECO:0007669"/>
    <property type="project" value="TreeGrafter"/>
</dbReference>
<dbReference type="Proteomes" id="UP000184550">
    <property type="component" value="Unassembled WGS sequence"/>
</dbReference>
<proteinExistence type="inferred from homology"/>
<keyword evidence="4" id="KW-0808">Transferase</keyword>
<reference evidence="4" key="1">
    <citation type="submission" date="2019-10" db="EMBL/GenBank/DDBJ databases">
        <authorList>
            <consortium name="Genoscope - CEA"/>
            <person name="William W."/>
        </authorList>
    </citation>
    <scope>NUCLEOTIDE SEQUENCE [LARGE SCALE GENOMIC DNA]</scope>
    <source>
        <strain evidence="4">BBR_PRJEB10992</strain>
    </source>
</reference>